<dbReference type="GO" id="GO:0009236">
    <property type="term" value="P:cobalamin biosynthetic process"/>
    <property type="evidence" value="ECO:0007669"/>
    <property type="project" value="UniProtKB-KW"/>
</dbReference>
<dbReference type="NCBIfam" id="TIGR00715">
    <property type="entry name" value="precor6x_red"/>
    <property type="match status" value="1"/>
</dbReference>
<evidence type="ECO:0000313" key="5">
    <source>
        <dbReference type="EMBL" id="GLI91643.1"/>
    </source>
</evidence>
<gene>
    <name evidence="5" type="ORF">LMG27198_06350</name>
</gene>
<evidence type="ECO:0008006" key="7">
    <source>
        <dbReference type="Google" id="ProtNLM"/>
    </source>
</evidence>
<organism evidence="5 6">
    <name type="scientific">Methylocystis echinoides</name>
    <dbReference type="NCBI Taxonomy" id="29468"/>
    <lineage>
        <taxon>Bacteria</taxon>
        <taxon>Pseudomonadati</taxon>
        <taxon>Pseudomonadota</taxon>
        <taxon>Alphaproteobacteria</taxon>
        <taxon>Hyphomicrobiales</taxon>
        <taxon>Methylocystaceae</taxon>
        <taxon>Methylocystis</taxon>
    </lineage>
</organism>
<feature type="region of interest" description="Disordered" evidence="4">
    <location>
        <begin position="13"/>
        <end position="69"/>
    </location>
</feature>
<keyword evidence="3" id="KW-0560">Oxidoreductase</keyword>
<keyword evidence="2" id="KW-0169">Cobalamin biosynthesis</keyword>
<dbReference type="AlphaFoldDB" id="A0A9W6LQN2"/>
<reference evidence="5" key="1">
    <citation type="journal article" date="2023" name="Int. J. Syst. Evol. Microbiol.">
        <title>Methylocystis iwaonis sp. nov., a type II methane-oxidizing bacterium from surface soil of a rice paddy field in Japan, and emended description of the genus Methylocystis (ex Whittenbury et al. 1970) Bowman et al. 1993.</title>
        <authorList>
            <person name="Kaise H."/>
            <person name="Sawadogo J.B."/>
            <person name="Alam M.S."/>
            <person name="Ueno C."/>
            <person name="Dianou D."/>
            <person name="Shinjo R."/>
            <person name="Asakawa S."/>
        </authorList>
    </citation>
    <scope>NUCLEOTIDE SEQUENCE</scope>
    <source>
        <strain evidence="5">LMG27198</strain>
    </source>
</reference>
<dbReference type="EMBL" id="BSEC01000001">
    <property type="protein sequence ID" value="GLI91643.1"/>
    <property type="molecule type" value="Genomic_DNA"/>
</dbReference>
<feature type="compositionally biased region" description="Low complexity" evidence="4">
    <location>
        <begin position="22"/>
        <end position="31"/>
    </location>
</feature>
<evidence type="ECO:0000256" key="1">
    <source>
        <dbReference type="ARBA" id="ARBA00004953"/>
    </source>
</evidence>
<dbReference type="InterPro" id="IPR003723">
    <property type="entry name" value="Precorrin-6x_reduct"/>
</dbReference>
<sequence length="315" mass="32855">MRLSLPLAGRVAPRSGVGWGQAAPNAMAPRTPTRRASRATLSARRKDGTSSRSSDPPASRVTDESRVAHPAKQPRILLLAGTSEARALAARLAQGGYDAVASLAGRTSAPAPLALPMRVGGFGGVEGLARYLVDNRITHVVDATHPFAAQISANAGAACAALGLPLVAFVRAPWRPEPDDRWIEVADNAAAAAALGPAPRRVFLTIGRQGVADFRAAPRHDYVLRVIDAPDPDDLPPNCALIFARGPFAREDEIALMRARQIDVVVSKNSGGALTYAKIEAARALGLPVVMIAPPPHAGVAVAHDVDAVMAFLSS</sequence>
<protein>
    <recommendedName>
        <fullName evidence="7">Precorrin-6A reductase</fullName>
    </recommendedName>
</protein>
<name>A0A9W6LQN2_9HYPH</name>
<evidence type="ECO:0000313" key="6">
    <source>
        <dbReference type="Proteomes" id="UP001144323"/>
    </source>
</evidence>
<keyword evidence="6" id="KW-1185">Reference proteome</keyword>
<dbReference type="PROSITE" id="PS51014">
    <property type="entry name" value="COBK_CBIJ"/>
    <property type="match status" value="1"/>
</dbReference>
<dbReference type="PANTHER" id="PTHR36925:SF1">
    <property type="entry name" value="COBALT-PRECORRIN-6A REDUCTASE"/>
    <property type="match status" value="1"/>
</dbReference>
<evidence type="ECO:0000256" key="3">
    <source>
        <dbReference type="ARBA" id="ARBA00023002"/>
    </source>
</evidence>
<dbReference type="Pfam" id="PF02571">
    <property type="entry name" value="CbiJ"/>
    <property type="match status" value="1"/>
</dbReference>
<evidence type="ECO:0000256" key="2">
    <source>
        <dbReference type="ARBA" id="ARBA00022573"/>
    </source>
</evidence>
<accession>A0A9W6LQN2</accession>
<dbReference type="PANTHER" id="PTHR36925">
    <property type="entry name" value="COBALT-PRECORRIN-6A REDUCTASE"/>
    <property type="match status" value="1"/>
</dbReference>
<dbReference type="Proteomes" id="UP001144323">
    <property type="component" value="Unassembled WGS sequence"/>
</dbReference>
<proteinExistence type="predicted"/>
<comment type="pathway">
    <text evidence="1">Cofactor biosynthesis; adenosylcobalamin biosynthesis.</text>
</comment>
<dbReference type="GO" id="GO:0016994">
    <property type="term" value="F:precorrin-6A reductase activity"/>
    <property type="evidence" value="ECO:0007669"/>
    <property type="project" value="InterPro"/>
</dbReference>
<evidence type="ECO:0000256" key="4">
    <source>
        <dbReference type="SAM" id="MobiDB-lite"/>
    </source>
</evidence>
<dbReference type="NCBIfam" id="NF005968">
    <property type="entry name" value="PRK08057.1-2"/>
    <property type="match status" value="1"/>
</dbReference>
<comment type="caution">
    <text evidence="5">The sequence shown here is derived from an EMBL/GenBank/DDBJ whole genome shotgun (WGS) entry which is preliminary data.</text>
</comment>